<comment type="caution">
    <text evidence="9">The sequence shown here is derived from an EMBL/GenBank/DDBJ whole genome shotgun (WGS) entry which is preliminary data.</text>
</comment>
<evidence type="ECO:0000256" key="6">
    <source>
        <dbReference type="ARBA" id="ARBA00023049"/>
    </source>
</evidence>
<evidence type="ECO:0000313" key="9">
    <source>
        <dbReference type="EMBL" id="CAD7289126.1"/>
    </source>
</evidence>
<name>A0ABN7K9I0_9BACT</name>
<dbReference type="PANTHER" id="PTHR21666">
    <property type="entry name" value="PEPTIDASE-RELATED"/>
    <property type="match status" value="1"/>
</dbReference>
<feature type="domain" description="M23ase beta-sheet core" evidence="7">
    <location>
        <begin position="239"/>
        <end position="335"/>
    </location>
</feature>
<evidence type="ECO:0000313" key="10">
    <source>
        <dbReference type="Proteomes" id="UP000789803"/>
    </source>
</evidence>
<dbReference type="InterPro" id="IPR011055">
    <property type="entry name" value="Dup_hybrid_motif"/>
</dbReference>
<keyword evidence="4" id="KW-0378">Hydrolase</keyword>
<dbReference type="InterPro" id="IPR050570">
    <property type="entry name" value="Cell_wall_metabolism_enzyme"/>
</dbReference>
<protein>
    <recommendedName>
        <fullName evidence="11">M23 family metallopeptidase</fullName>
    </recommendedName>
</protein>
<evidence type="ECO:0000259" key="8">
    <source>
        <dbReference type="Pfam" id="PF18059"/>
    </source>
</evidence>
<evidence type="ECO:0000256" key="5">
    <source>
        <dbReference type="ARBA" id="ARBA00022833"/>
    </source>
</evidence>
<evidence type="ECO:0000259" key="7">
    <source>
        <dbReference type="Pfam" id="PF01551"/>
    </source>
</evidence>
<dbReference type="Proteomes" id="UP000789803">
    <property type="component" value="Unassembled WGS sequence"/>
</dbReference>
<gene>
    <name evidence="9" type="ORF">LMG7974_01355</name>
</gene>
<dbReference type="EMBL" id="CAJHOF010000012">
    <property type="protein sequence ID" value="CAD7289126.1"/>
    <property type="molecule type" value="Genomic_DNA"/>
</dbReference>
<keyword evidence="3" id="KW-0479">Metal-binding</keyword>
<dbReference type="Gene3D" id="2.70.70.10">
    <property type="entry name" value="Glucose Permease (Domain IIA)"/>
    <property type="match status" value="1"/>
</dbReference>
<dbReference type="Pfam" id="PF18059">
    <property type="entry name" value="Csd3_N"/>
    <property type="match status" value="1"/>
</dbReference>
<evidence type="ECO:0008006" key="11">
    <source>
        <dbReference type="Google" id="ProtNLM"/>
    </source>
</evidence>
<evidence type="ECO:0000256" key="4">
    <source>
        <dbReference type="ARBA" id="ARBA00022801"/>
    </source>
</evidence>
<evidence type="ECO:0000256" key="1">
    <source>
        <dbReference type="ARBA" id="ARBA00001947"/>
    </source>
</evidence>
<reference evidence="9 10" key="1">
    <citation type="submission" date="2020-11" db="EMBL/GenBank/DDBJ databases">
        <authorList>
            <person name="Peeters C."/>
        </authorList>
    </citation>
    <scope>NUCLEOTIDE SEQUENCE [LARGE SCALE GENOMIC DNA]</scope>
    <source>
        <strain evidence="9 10">LMG 7974</strain>
    </source>
</reference>
<organism evidence="9 10">
    <name type="scientific">Campylobacter majalis</name>
    <dbReference type="NCBI Taxonomy" id="2790656"/>
    <lineage>
        <taxon>Bacteria</taxon>
        <taxon>Pseudomonadati</taxon>
        <taxon>Campylobacterota</taxon>
        <taxon>Epsilonproteobacteria</taxon>
        <taxon>Campylobacterales</taxon>
        <taxon>Campylobacteraceae</taxon>
        <taxon>Campylobacter</taxon>
    </lineage>
</organism>
<keyword evidence="6" id="KW-0482">Metalloprotease</keyword>
<dbReference type="RefSeq" id="WP_268250056.1">
    <property type="nucleotide sequence ID" value="NZ_CAJHOF010000012.1"/>
</dbReference>
<comment type="cofactor">
    <cofactor evidence="1">
        <name>Zn(2+)</name>
        <dbReference type="ChEBI" id="CHEBI:29105"/>
    </cofactor>
</comment>
<keyword evidence="2" id="KW-0645">Protease</keyword>
<proteinExistence type="predicted"/>
<dbReference type="CDD" id="cd12797">
    <property type="entry name" value="M23_peptidase"/>
    <property type="match status" value="1"/>
</dbReference>
<evidence type="ECO:0000256" key="2">
    <source>
        <dbReference type="ARBA" id="ARBA00022670"/>
    </source>
</evidence>
<dbReference type="SUPFAM" id="SSF51261">
    <property type="entry name" value="Duplicated hybrid motif"/>
    <property type="match status" value="1"/>
</dbReference>
<keyword evidence="10" id="KW-1185">Reference proteome</keyword>
<keyword evidence="5" id="KW-0862">Zinc</keyword>
<sequence>MIKILLAVALTVVNLFAIKASVDELRWSQGMTFLSFLGQNSLPSSLYYNLTNEDKESVAEISAGLKFHIFKENDEILQILIPVNDELQIHIFKDGDNNYQLDFVPISYQTKDLVLNIEITKSISEDITSYVSNALANAFKTAFKNQNINYKRIQKGDRVTIFYTQKFRMGMPFGTPELHSAMLQTQGKTYTTYKFENKYYNKSGKEERRVSFVRPLPNARITSGFTLKRWHPVYKRYRAHLGVDYGAPRGTPVKASGDGSVKFVGTKNGYGKTIILSHQNGYETLYAHLNGFAKGLKTGQKVKQGTLIGYVGSTGVSTGPHLHFGFYIGDKPVNPENMMKSVKVATENKNASKFKAIVDKYTKEYKKYTKENLTTEKYENFQNVIEF</sequence>
<dbReference type="PANTHER" id="PTHR21666:SF288">
    <property type="entry name" value="CELL DIVISION PROTEIN YTFB"/>
    <property type="match status" value="1"/>
</dbReference>
<accession>A0ABN7K9I0</accession>
<evidence type="ECO:0000256" key="3">
    <source>
        <dbReference type="ARBA" id="ARBA00022723"/>
    </source>
</evidence>
<dbReference type="Pfam" id="PF01551">
    <property type="entry name" value="Peptidase_M23"/>
    <property type="match status" value="1"/>
</dbReference>
<dbReference type="InterPro" id="IPR040653">
    <property type="entry name" value="Csd3_N"/>
</dbReference>
<feature type="domain" description="Csd3 N-terminal" evidence="8">
    <location>
        <begin position="25"/>
        <end position="106"/>
    </location>
</feature>
<dbReference type="InterPro" id="IPR016047">
    <property type="entry name" value="M23ase_b-sheet_dom"/>
</dbReference>
<dbReference type="Gene3D" id="3.10.450.350">
    <property type="match status" value="1"/>
</dbReference>